<dbReference type="EMBL" id="BSYO01000005">
    <property type="protein sequence ID" value="GMH04894.1"/>
    <property type="molecule type" value="Genomic_DNA"/>
</dbReference>
<dbReference type="AlphaFoldDB" id="A0AAD3S5L7"/>
<dbReference type="Proteomes" id="UP001279734">
    <property type="component" value="Unassembled WGS sequence"/>
</dbReference>
<sequence length="319" mass="33678">MVSDIPMSEVVASAPSSVVAGDCQSALLFVDPESNFAESKLKEECDCSSSGCETVLVMDDPCVGDHVAGSITRPLTILEVATSEDGSKEAHQPSLPSNFHYNQNEGSPGVAPSAVAPGTCYVNPGDAELVSGAVPSVKEAVDSFSNSTLLVPRPVQVHAVIPEVDFVVKPSCDPVAAAHASKLPPISSPALCNRGSSPVIDPDITPESISRIVRQHCSLQSDPAGQISLIYCAPLEVNHPGCRFSMELKTLPCCSLVVYYGYAVIWPANGIDRQRGPSIPVRPSFVPYGIQLFILMWLETDLVSLHGRVFGAAFGMVSS</sequence>
<protein>
    <submittedName>
        <fullName evidence="1">Uncharacterized protein</fullName>
    </submittedName>
</protein>
<evidence type="ECO:0000313" key="1">
    <source>
        <dbReference type="EMBL" id="GMH04894.1"/>
    </source>
</evidence>
<evidence type="ECO:0000313" key="2">
    <source>
        <dbReference type="Proteomes" id="UP001279734"/>
    </source>
</evidence>
<comment type="caution">
    <text evidence="1">The sequence shown here is derived from an EMBL/GenBank/DDBJ whole genome shotgun (WGS) entry which is preliminary data.</text>
</comment>
<keyword evidence="2" id="KW-1185">Reference proteome</keyword>
<proteinExistence type="predicted"/>
<gene>
    <name evidence="1" type="ORF">Nepgr_006734</name>
</gene>
<organism evidence="1 2">
    <name type="scientific">Nepenthes gracilis</name>
    <name type="common">Slender pitcher plant</name>
    <dbReference type="NCBI Taxonomy" id="150966"/>
    <lineage>
        <taxon>Eukaryota</taxon>
        <taxon>Viridiplantae</taxon>
        <taxon>Streptophyta</taxon>
        <taxon>Embryophyta</taxon>
        <taxon>Tracheophyta</taxon>
        <taxon>Spermatophyta</taxon>
        <taxon>Magnoliopsida</taxon>
        <taxon>eudicotyledons</taxon>
        <taxon>Gunneridae</taxon>
        <taxon>Pentapetalae</taxon>
        <taxon>Caryophyllales</taxon>
        <taxon>Nepenthaceae</taxon>
        <taxon>Nepenthes</taxon>
    </lineage>
</organism>
<accession>A0AAD3S5L7</accession>
<name>A0AAD3S5L7_NEPGR</name>
<reference evidence="1" key="1">
    <citation type="submission" date="2023-05" db="EMBL/GenBank/DDBJ databases">
        <title>Nepenthes gracilis genome sequencing.</title>
        <authorList>
            <person name="Fukushima K."/>
        </authorList>
    </citation>
    <scope>NUCLEOTIDE SEQUENCE</scope>
    <source>
        <strain evidence="1">SING2019-196</strain>
    </source>
</reference>